<evidence type="ECO:0000313" key="2">
    <source>
        <dbReference type="EMBL" id="RMA97016.1"/>
    </source>
</evidence>
<keyword evidence="1" id="KW-0732">Signal</keyword>
<dbReference type="SUPFAM" id="SSF46626">
    <property type="entry name" value="Cytochrome c"/>
    <property type="match status" value="1"/>
</dbReference>
<accession>A0A3M0BJZ6</accession>
<dbReference type="GO" id="GO:0009055">
    <property type="term" value="F:electron transfer activity"/>
    <property type="evidence" value="ECO:0007669"/>
    <property type="project" value="InterPro"/>
</dbReference>
<dbReference type="AlphaFoldDB" id="A0A3M0BJZ6"/>
<reference evidence="2 3" key="1">
    <citation type="submission" date="2018-10" db="EMBL/GenBank/DDBJ databases">
        <title>Genomic Encyclopedia of Archaeal and Bacterial Type Strains, Phase II (KMG-II): from individual species to whole genera.</title>
        <authorList>
            <person name="Goeker M."/>
        </authorList>
    </citation>
    <scope>NUCLEOTIDE SEQUENCE [LARGE SCALE GENOMIC DNA]</scope>
    <source>
        <strain evidence="2 3">VM1</strain>
    </source>
</reference>
<comment type="caution">
    <text evidence="2">The sequence shown here is derived from an EMBL/GenBank/DDBJ whole genome shotgun (WGS) entry which is preliminary data.</text>
</comment>
<dbReference type="GO" id="GO:0020037">
    <property type="term" value="F:heme binding"/>
    <property type="evidence" value="ECO:0007669"/>
    <property type="project" value="InterPro"/>
</dbReference>
<protein>
    <submittedName>
        <fullName evidence="2">Sulfite dehydrogenase (Cytochrome) subunit SorB</fullName>
    </submittedName>
</protein>
<dbReference type="RefSeq" id="WP_121922810.1">
    <property type="nucleotide sequence ID" value="NZ_REFO01000011.1"/>
</dbReference>
<keyword evidence="3" id="KW-1185">Reference proteome</keyword>
<dbReference type="EMBL" id="REFO01000011">
    <property type="protein sequence ID" value="RMA97016.1"/>
    <property type="molecule type" value="Genomic_DNA"/>
</dbReference>
<proteinExistence type="predicted"/>
<dbReference type="Gene3D" id="1.10.760.10">
    <property type="entry name" value="Cytochrome c-like domain"/>
    <property type="match status" value="1"/>
</dbReference>
<feature type="chain" id="PRO_5018209229" evidence="1">
    <location>
        <begin position="20"/>
        <end position="108"/>
    </location>
</feature>
<organism evidence="2 3">
    <name type="scientific">Hydrogenothermus marinus</name>
    <dbReference type="NCBI Taxonomy" id="133270"/>
    <lineage>
        <taxon>Bacteria</taxon>
        <taxon>Pseudomonadati</taxon>
        <taxon>Aquificota</taxon>
        <taxon>Aquificia</taxon>
        <taxon>Aquificales</taxon>
        <taxon>Hydrogenothermaceae</taxon>
        <taxon>Hydrogenothermus</taxon>
    </lineage>
</organism>
<dbReference type="InterPro" id="IPR036909">
    <property type="entry name" value="Cyt_c-like_dom_sf"/>
</dbReference>
<dbReference type="OrthoDB" id="15625at2"/>
<sequence length="108" mass="12604">MKKLAIFLVSIFVINASFAEVKEIKLPYFNWKMKDAPGKDVFERNCLMCHSPGYIFDQSEGKSGKHLWEHVVHSMINDFKAPISEHDAKIIIKYLKENYSNTKKRILN</sequence>
<gene>
    <name evidence="2" type="ORF">CLV39_0669</name>
</gene>
<evidence type="ECO:0000313" key="3">
    <source>
        <dbReference type="Proteomes" id="UP000280842"/>
    </source>
</evidence>
<name>A0A3M0BJZ6_9AQUI</name>
<evidence type="ECO:0000256" key="1">
    <source>
        <dbReference type="SAM" id="SignalP"/>
    </source>
</evidence>
<dbReference type="Proteomes" id="UP000280842">
    <property type="component" value="Unassembled WGS sequence"/>
</dbReference>
<feature type="signal peptide" evidence="1">
    <location>
        <begin position="1"/>
        <end position="19"/>
    </location>
</feature>